<evidence type="ECO:0000256" key="2">
    <source>
        <dbReference type="ARBA" id="ARBA00023125"/>
    </source>
</evidence>
<reference evidence="9 10" key="1">
    <citation type="journal article" date="2013" name="PLoS ONE">
        <title>Genomic and secretomic analyses reveal unique features of the lignocellulolytic enzyme system of Penicillium decumbens.</title>
        <authorList>
            <person name="Liu G."/>
            <person name="Zhang L."/>
            <person name="Wei X."/>
            <person name="Zou G."/>
            <person name="Qin Y."/>
            <person name="Ma L."/>
            <person name="Li J."/>
            <person name="Zheng H."/>
            <person name="Wang S."/>
            <person name="Wang C."/>
            <person name="Xun L."/>
            <person name="Zhao G.-P."/>
            <person name="Zhou Z."/>
            <person name="Qu Y."/>
        </authorList>
    </citation>
    <scope>NUCLEOTIDE SEQUENCE [LARGE SCALE GENOMIC DNA]</scope>
    <source>
        <strain evidence="10">114-2 / CGMCC 5302</strain>
    </source>
</reference>
<dbReference type="InterPro" id="IPR009057">
    <property type="entry name" value="Homeodomain-like_sf"/>
</dbReference>
<keyword evidence="10" id="KW-1185">Reference proteome</keyword>
<feature type="region of interest" description="Disordered" evidence="7">
    <location>
        <begin position="312"/>
        <end position="341"/>
    </location>
</feature>
<keyword evidence="4 5" id="KW-0539">Nucleus</keyword>
<evidence type="ECO:0000256" key="1">
    <source>
        <dbReference type="ARBA" id="ARBA00004123"/>
    </source>
</evidence>
<dbReference type="InterPro" id="IPR001356">
    <property type="entry name" value="HD"/>
</dbReference>
<accession>S7ZKH0</accession>
<evidence type="ECO:0000259" key="8">
    <source>
        <dbReference type="PROSITE" id="PS50071"/>
    </source>
</evidence>
<dbReference type="PhylomeDB" id="S7ZKH0"/>
<evidence type="ECO:0000313" key="9">
    <source>
        <dbReference type="EMBL" id="EPS30789.1"/>
    </source>
</evidence>
<keyword evidence="3 5" id="KW-0371">Homeobox</keyword>
<sequence length="562" mass="61670">MSIGGPCLWVPPLSTQAPSPLSAVSRHVEWVSATPRRILSMSHLPRDGTHFPHLNPSPAEMQRTMATADHGLSHPVSDLGRPSGIGAWREGDMAAHDGAEKAPTEMGGMKLPQIKLNIPTEGHTGRATLTPPAGIARSGDSADAARSDFDQHDENDRHSPESQIDEKGDGTEDNDDSQSPIIDKKKMKRFRLTHNQTRFLMSEFTRQAHPDAAHRERLSREIPGLTPRQVQVWFQNRRAKLKRLTTNDRERMLKSRALPDDFDTTKVLRTPFESKSVIPTAMGAPHDFGAPNPDFASLRSLRTDCFPRPNEDEYMTSPLSSASTAGTYMSSAGRSDGLPSSGMPYGRPLASSSMSDLHRTTIRNDYSITRSSSMSDGSSNPPSFHPTLHMHNRFASSPTNPGLPYMRQPVMDYTVPRHPSSAMGPPFEQQPSQQTFESSASPTNSQGTSMTYEMNTITPKNYGAHAMSSHVSPHGLPVSTMHTLPASQDFRPYSYTTTPTPIASMPYASTSASTLSLPTSFGPAEANIISPNEASQHQTQSIDSLREKFGSQTYNYSNYIQQ</sequence>
<dbReference type="AlphaFoldDB" id="S7ZKH0"/>
<feature type="compositionally biased region" description="Low complexity" evidence="7">
    <location>
        <begin position="133"/>
        <end position="142"/>
    </location>
</feature>
<evidence type="ECO:0000256" key="5">
    <source>
        <dbReference type="PROSITE-ProRule" id="PRU00108"/>
    </source>
</evidence>
<feature type="compositionally biased region" description="Low complexity" evidence="7">
    <location>
        <begin position="369"/>
        <end position="382"/>
    </location>
</feature>
<feature type="DNA-binding region" description="Homeobox" evidence="5">
    <location>
        <begin position="185"/>
        <end position="245"/>
    </location>
</feature>
<dbReference type="OrthoDB" id="6159439at2759"/>
<dbReference type="eggNOG" id="KOG0849">
    <property type="taxonomic scope" value="Eukaryota"/>
</dbReference>
<dbReference type="GO" id="GO:0005634">
    <property type="term" value="C:nucleus"/>
    <property type="evidence" value="ECO:0007669"/>
    <property type="project" value="UniProtKB-SubCell"/>
</dbReference>
<evidence type="ECO:0000256" key="6">
    <source>
        <dbReference type="RuleBase" id="RU000682"/>
    </source>
</evidence>
<dbReference type="Gene3D" id="1.10.10.60">
    <property type="entry name" value="Homeodomain-like"/>
    <property type="match status" value="1"/>
</dbReference>
<dbReference type="EMBL" id="KB644412">
    <property type="protein sequence ID" value="EPS30789.1"/>
    <property type="molecule type" value="Genomic_DNA"/>
</dbReference>
<organism evidence="9 10">
    <name type="scientific">Penicillium oxalicum (strain 114-2 / CGMCC 5302)</name>
    <name type="common">Penicillium decumbens</name>
    <dbReference type="NCBI Taxonomy" id="933388"/>
    <lineage>
        <taxon>Eukaryota</taxon>
        <taxon>Fungi</taxon>
        <taxon>Dikarya</taxon>
        <taxon>Ascomycota</taxon>
        <taxon>Pezizomycotina</taxon>
        <taxon>Eurotiomycetes</taxon>
        <taxon>Eurotiomycetidae</taxon>
        <taxon>Eurotiales</taxon>
        <taxon>Aspergillaceae</taxon>
        <taxon>Penicillium</taxon>
    </lineage>
</organism>
<feature type="compositionally biased region" description="Basic and acidic residues" evidence="7">
    <location>
        <begin position="143"/>
        <end position="170"/>
    </location>
</feature>
<comment type="subcellular location">
    <subcellularLocation>
        <location evidence="1 5 6">Nucleus</location>
    </subcellularLocation>
</comment>
<keyword evidence="2 5" id="KW-0238">DNA-binding</keyword>
<feature type="compositionally biased region" description="Polar residues" evidence="7">
    <location>
        <begin position="429"/>
        <end position="451"/>
    </location>
</feature>
<evidence type="ECO:0000256" key="7">
    <source>
        <dbReference type="SAM" id="MobiDB-lite"/>
    </source>
</evidence>
<feature type="region of interest" description="Disordered" evidence="7">
    <location>
        <begin position="369"/>
        <end position="451"/>
    </location>
</feature>
<dbReference type="CDD" id="cd00086">
    <property type="entry name" value="homeodomain"/>
    <property type="match status" value="1"/>
</dbReference>
<dbReference type="GO" id="GO:0000981">
    <property type="term" value="F:DNA-binding transcription factor activity, RNA polymerase II-specific"/>
    <property type="evidence" value="ECO:0007669"/>
    <property type="project" value="TreeGrafter"/>
</dbReference>
<dbReference type="STRING" id="933388.S7ZKH0"/>
<dbReference type="PROSITE" id="PS50071">
    <property type="entry name" value="HOMEOBOX_2"/>
    <property type="match status" value="1"/>
</dbReference>
<protein>
    <recommendedName>
        <fullName evidence="8">Homeobox domain-containing protein</fullName>
    </recommendedName>
</protein>
<dbReference type="GO" id="GO:0000977">
    <property type="term" value="F:RNA polymerase II transcription regulatory region sequence-specific DNA binding"/>
    <property type="evidence" value="ECO:0007669"/>
    <property type="project" value="TreeGrafter"/>
</dbReference>
<feature type="region of interest" description="Disordered" evidence="7">
    <location>
        <begin position="120"/>
        <end position="189"/>
    </location>
</feature>
<gene>
    <name evidence="9" type="ORF">PDE_05741</name>
</gene>
<dbReference type="SMART" id="SM00389">
    <property type="entry name" value="HOX"/>
    <property type="match status" value="1"/>
</dbReference>
<evidence type="ECO:0000313" key="10">
    <source>
        <dbReference type="Proteomes" id="UP000019376"/>
    </source>
</evidence>
<evidence type="ECO:0000256" key="4">
    <source>
        <dbReference type="ARBA" id="ARBA00023242"/>
    </source>
</evidence>
<feature type="compositionally biased region" description="Polar residues" evidence="7">
    <location>
        <begin position="317"/>
        <end position="333"/>
    </location>
</feature>
<dbReference type="InterPro" id="IPR050453">
    <property type="entry name" value="LIM_Homeobox_TF"/>
</dbReference>
<dbReference type="SUPFAM" id="SSF46689">
    <property type="entry name" value="Homeodomain-like"/>
    <property type="match status" value="1"/>
</dbReference>
<dbReference type="HOGENOM" id="CLU_040932_0_0_1"/>
<name>S7ZKH0_PENO1</name>
<feature type="domain" description="Homeobox" evidence="8">
    <location>
        <begin position="183"/>
        <end position="244"/>
    </location>
</feature>
<dbReference type="PANTHER" id="PTHR24208">
    <property type="entry name" value="LIM/HOMEOBOX PROTEIN LHX"/>
    <property type="match status" value="1"/>
</dbReference>
<proteinExistence type="predicted"/>
<dbReference type="PANTHER" id="PTHR24208:SF166">
    <property type="entry name" value="LIM HOMEOBOX TRANSCRIPTION FACTOR 1 ALPHA, ISOFORM B"/>
    <property type="match status" value="1"/>
</dbReference>
<dbReference type="Pfam" id="PF00046">
    <property type="entry name" value="Homeodomain"/>
    <property type="match status" value="1"/>
</dbReference>
<dbReference type="Proteomes" id="UP000019376">
    <property type="component" value="Unassembled WGS sequence"/>
</dbReference>
<evidence type="ECO:0000256" key="3">
    <source>
        <dbReference type="ARBA" id="ARBA00023155"/>
    </source>
</evidence>